<feature type="chain" id="PRO_5016805073" evidence="5">
    <location>
        <begin position="19"/>
        <end position="238"/>
    </location>
</feature>
<dbReference type="GO" id="GO:0015276">
    <property type="term" value="F:ligand-gated monoatomic ion channel activity"/>
    <property type="evidence" value="ECO:0007669"/>
    <property type="project" value="InterPro"/>
</dbReference>
<dbReference type="CDD" id="cd13700">
    <property type="entry name" value="PBP2_Arg_STM4351"/>
    <property type="match status" value="1"/>
</dbReference>
<evidence type="ECO:0000256" key="3">
    <source>
        <dbReference type="ARBA" id="ARBA00022729"/>
    </source>
</evidence>
<proteinExistence type="inferred from homology"/>
<organism evidence="8 9">
    <name type="scientific">Mannheimia haemolytica</name>
    <name type="common">Pasteurella haemolytica</name>
    <dbReference type="NCBI Taxonomy" id="75985"/>
    <lineage>
        <taxon>Bacteria</taxon>
        <taxon>Pseudomonadati</taxon>
        <taxon>Pseudomonadota</taxon>
        <taxon>Gammaproteobacteria</taxon>
        <taxon>Pasteurellales</taxon>
        <taxon>Pasteurellaceae</taxon>
        <taxon>Mannheimia</taxon>
    </lineage>
</organism>
<dbReference type="GO" id="GO:0016020">
    <property type="term" value="C:membrane"/>
    <property type="evidence" value="ECO:0007669"/>
    <property type="project" value="InterPro"/>
</dbReference>
<dbReference type="EMBL" id="UGPL01000006">
    <property type="protein sequence ID" value="STY66251.1"/>
    <property type="molecule type" value="Genomic_DNA"/>
</dbReference>
<sequence>MKKTLLTLLFGCVVTAQAQDIKFVMEPSYPPFEMTDEKGEIIGFDVDIANAICKEMNANCTFHSQPFDSLIQSLKQKQFDAAISGMGIAEPRKKQVLFSEPYFPSSAAFIAKKDIDFAKVKTIGVQNGTTYQHYLAKEKKEYNVKSYASYQNAILDVQNGRIDAIFGDVPVLAEMARKHEGLDFVGEKINNPNYFGDGLGIATHLKNQVLVDQFNAALKTIKENGEYQKIYDKWMGGK</sequence>
<feature type="signal peptide" evidence="5">
    <location>
        <begin position="1"/>
        <end position="18"/>
    </location>
</feature>
<dbReference type="PANTHER" id="PTHR35936">
    <property type="entry name" value="MEMBRANE-BOUND LYTIC MUREIN TRANSGLYCOSYLASE F"/>
    <property type="match status" value="1"/>
</dbReference>
<evidence type="ECO:0000256" key="5">
    <source>
        <dbReference type="SAM" id="SignalP"/>
    </source>
</evidence>
<gene>
    <name evidence="8" type="primary">artI_1</name>
    <name evidence="8" type="ORF">NCTC9380_01544</name>
</gene>
<evidence type="ECO:0000313" key="9">
    <source>
        <dbReference type="Proteomes" id="UP000254031"/>
    </source>
</evidence>
<name>A0A378NCR0_MANHA</name>
<dbReference type="SMART" id="SM00079">
    <property type="entry name" value="PBPe"/>
    <property type="match status" value="1"/>
</dbReference>
<reference evidence="8 9" key="1">
    <citation type="submission" date="2018-06" db="EMBL/GenBank/DDBJ databases">
        <authorList>
            <consortium name="Pathogen Informatics"/>
            <person name="Doyle S."/>
        </authorList>
    </citation>
    <scope>NUCLEOTIDE SEQUENCE [LARGE SCALE GENOMIC DNA]</scope>
    <source>
        <strain evidence="8 9">NCTC9380</strain>
    </source>
</reference>
<accession>A0A378NCR0</accession>
<evidence type="ECO:0000256" key="2">
    <source>
        <dbReference type="ARBA" id="ARBA00010333"/>
    </source>
</evidence>
<dbReference type="SMART" id="SM00062">
    <property type="entry name" value="PBPb"/>
    <property type="match status" value="1"/>
</dbReference>
<comment type="subcellular location">
    <subcellularLocation>
        <location evidence="1">Cell envelope</location>
    </subcellularLocation>
</comment>
<dbReference type="Pfam" id="PF00497">
    <property type="entry name" value="SBP_bac_3"/>
    <property type="match status" value="1"/>
</dbReference>
<keyword evidence="3 5" id="KW-0732">Signal</keyword>
<evidence type="ECO:0000256" key="1">
    <source>
        <dbReference type="ARBA" id="ARBA00004196"/>
    </source>
</evidence>
<dbReference type="Gene3D" id="3.40.190.10">
    <property type="entry name" value="Periplasmic binding protein-like II"/>
    <property type="match status" value="2"/>
</dbReference>
<evidence type="ECO:0000259" key="7">
    <source>
        <dbReference type="SMART" id="SM00079"/>
    </source>
</evidence>
<dbReference type="GO" id="GO:0030313">
    <property type="term" value="C:cell envelope"/>
    <property type="evidence" value="ECO:0007669"/>
    <property type="project" value="UniProtKB-SubCell"/>
</dbReference>
<feature type="domain" description="Solute-binding protein family 3/N-terminal" evidence="6">
    <location>
        <begin position="20"/>
        <end position="238"/>
    </location>
</feature>
<dbReference type="RefSeq" id="WP_020831009.1">
    <property type="nucleotide sequence ID" value="NZ_CP017484.1"/>
</dbReference>
<dbReference type="PANTHER" id="PTHR35936:SF20">
    <property type="entry name" value="ABC TRANSPORTER ARGININE-BINDING PROTEIN 2-RELATED"/>
    <property type="match status" value="1"/>
</dbReference>
<evidence type="ECO:0000313" key="8">
    <source>
        <dbReference type="EMBL" id="STY66251.1"/>
    </source>
</evidence>
<dbReference type="Proteomes" id="UP000254031">
    <property type="component" value="Unassembled WGS sequence"/>
</dbReference>
<evidence type="ECO:0000256" key="4">
    <source>
        <dbReference type="RuleBase" id="RU003744"/>
    </source>
</evidence>
<dbReference type="InterPro" id="IPR001320">
    <property type="entry name" value="Iontro_rcpt_C"/>
</dbReference>
<dbReference type="PROSITE" id="PS01039">
    <property type="entry name" value="SBP_BACTERIAL_3"/>
    <property type="match status" value="1"/>
</dbReference>
<evidence type="ECO:0000259" key="6">
    <source>
        <dbReference type="SMART" id="SM00062"/>
    </source>
</evidence>
<protein>
    <submittedName>
        <fullName evidence="8">ABC transporter arginine-binding protein</fullName>
    </submittedName>
</protein>
<dbReference type="InterPro" id="IPR001638">
    <property type="entry name" value="Solute-binding_3/MltF_N"/>
</dbReference>
<comment type="similarity">
    <text evidence="2 4">Belongs to the bacterial solute-binding protein 3 family.</text>
</comment>
<dbReference type="SUPFAM" id="SSF53850">
    <property type="entry name" value="Periplasmic binding protein-like II"/>
    <property type="match status" value="1"/>
</dbReference>
<dbReference type="AlphaFoldDB" id="A0A378NCR0"/>
<dbReference type="InterPro" id="IPR018313">
    <property type="entry name" value="SBP_3_CS"/>
</dbReference>
<feature type="domain" description="Ionotropic glutamate receptor C-terminal" evidence="7">
    <location>
        <begin position="20"/>
        <end position="237"/>
    </location>
</feature>